<dbReference type="eggNOG" id="COG0468">
    <property type="taxonomic scope" value="Bacteria"/>
</dbReference>
<dbReference type="Pfam" id="PF13481">
    <property type="entry name" value="AAA_25"/>
    <property type="match status" value="1"/>
</dbReference>
<feature type="region of interest" description="Disordered" evidence="1">
    <location>
        <begin position="1"/>
        <end position="71"/>
    </location>
</feature>
<accession>F4GAD5</accession>
<reference evidence="3 4" key="2">
    <citation type="submission" date="2011-04" db="EMBL/GenBank/DDBJ databases">
        <title>Complete sequence of chromosome of Alicycliphilus denitrificans K601.</title>
        <authorList>
            <consortium name="US DOE Joint Genome Institute"/>
            <person name="Lucas S."/>
            <person name="Han J."/>
            <person name="Lapidus A."/>
            <person name="Cheng J.-F."/>
            <person name="Goodwin L."/>
            <person name="Pitluck S."/>
            <person name="Peters L."/>
            <person name="Zeytun A."/>
            <person name="Detter J.C."/>
            <person name="Han C."/>
            <person name="Tapia R."/>
            <person name="Land M."/>
            <person name="Hauser L."/>
            <person name="Kyrpides N."/>
            <person name="Ivanova N."/>
            <person name="Mikhailova N."/>
            <person name="Pagani I."/>
            <person name="Oosterkamp M."/>
            <person name="Pieper D."/>
            <person name="van Berkel W."/>
            <person name="Langenhoff A."/>
            <person name="Smidt H."/>
            <person name="Stams A."/>
            <person name="Woyke T."/>
        </authorList>
    </citation>
    <scope>NUCLEOTIDE SEQUENCE [LARGE SCALE GENOMIC DNA]</scope>
    <source>
        <strain evidence="4">DSM 14773 / CIP 107495 / K601</strain>
    </source>
</reference>
<name>F4GAD5_ALIDK</name>
<evidence type="ECO:0000313" key="4">
    <source>
        <dbReference type="Proteomes" id="UP000007938"/>
    </source>
</evidence>
<reference evidence="3 4" key="1">
    <citation type="journal article" date="2011" name="J. Bacteriol.">
        <title>Genome Sequences of Alicycliphilus denitrificans Strains BC and K601T.</title>
        <authorList>
            <person name="Oosterkamp M.J."/>
            <person name="Veuskens T."/>
            <person name="Plugge C.M."/>
            <person name="Langenhoff A.A."/>
            <person name="Gerritse J."/>
            <person name="van Berkel W.J."/>
            <person name="Pieper D.H."/>
            <person name="Junca H."/>
            <person name="Goodwin L.A."/>
            <person name="Daligault H.E."/>
            <person name="Bruce D.C."/>
            <person name="Detter J.C."/>
            <person name="Tapia R."/>
            <person name="Han C.S."/>
            <person name="Land M.L."/>
            <person name="Hauser L.J."/>
            <person name="Smidt H."/>
            <person name="Stams A.J."/>
        </authorList>
    </citation>
    <scope>NUCLEOTIDE SEQUENCE [LARGE SCALE GENOMIC DNA]</scope>
    <source>
        <strain evidence="4">DSM 14773 / CIP 107495 / K601</strain>
    </source>
</reference>
<proteinExistence type="predicted"/>
<dbReference type="KEGG" id="adk:Alide2_1083"/>
<gene>
    <name evidence="3" type="ordered locus">Alide2_1083</name>
</gene>
<feature type="compositionally biased region" description="Basic and acidic residues" evidence="1">
    <location>
        <begin position="8"/>
        <end position="20"/>
    </location>
</feature>
<dbReference type="SMART" id="SM00382">
    <property type="entry name" value="AAA"/>
    <property type="match status" value="1"/>
</dbReference>
<dbReference type="HOGENOM" id="CLU_651575_0_0_4"/>
<feature type="domain" description="AAA+ ATPase" evidence="2">
    <location>
        <begin position="108"/>
        <end position="283"/>
    </location>
</feature>
<dbReference type="EMBL" id="CP002657">
    <property type="protein sequence ID" value="AEB83490.1"/>
    <property type="molecule type" value="Genomic_DNA"/>
</dbReference>
<keyword evidence="4" id="KW-1185">Reference proteome</keyword>
<dbReference type="InterPro" id="IPR003593">
    <property type="entry name" value="AAA+_ATPase"/>
</dbReference>
<dbReference type="Gene3D" id="3.40.50.300">
    <property type="entry name" value="P-loop containing nucleotide triphosphate hydrolases"/>
    <property type="match status" value="1"/>
</dbReference>
<organism evidence="3 4">
    <name type="scientific">Alicycliphilus denitrificans (strain DSM 14773 / CIP 107495 / K601)</name>
    <dbReference type="NCBI Taxonomy" id="596154"/>
    <lineage>
        <taxon>Bacteria</taxon>
        <taxon>Pseudomonadati</taxon>
        <taxon>Pseudomonadota</taxon>
        <taxon>Betaproteobacteria</taxon>
        <taxon>Burkholderiales</taxon>
        <taxon>Comamonadaceae</taxon>
        <taxon>Alicycliphilus</taxon>
    </lineage>
</organism>
<sequence>MAEILGRNNEDISEDARDAEASCDTSSTEVGEPCPVAVEAQTPATVQDEVPQPEPNLPESEPSNDEVDSDPRDAVQLPKQAREFGLLTRADVQAEPSSIPLIHGLISKGQLVMIAGPSGSGKSVFQLHLGAALLNGQEVFGHSIPKRARMLYVNLEGDLKPRLEAIEQHHPGWSFPAPDAMFLTRPWRLNDRDSVEDLANHVNQAGGVDVIFIDTLNRATPGSDENLSTDMGMVIAHANLLINLTGAAVVLTHHTGKAKERGPRGHSSLYAALDTCLMVDETESGMRMVELVKTRQGPGGKKYYFTIENIALGEDDYGLPVVGPALTEVEGSPEVEKAANATALTPQQKEALVSLKLHMQNGLNGEPLEKISHDEALDVVKAAFAAIPTKNRSTRAREAIDALIEAGRLLKNDSGMLSIGS</sequence>
<evidence type="ECO:0000259" key="2">
    <source>
        <dbReference type="SMART" id="SM00382"/>
    </source>
</evidence>
<dbReference type="STRING" id="596154.Alide2_1083"/>
<protein>
    <submittedName>
        <fullName evidence="3">AAA ATPase</fullName>
    </submittedName>
</protein>
<evidence type="ECO:0000256" key="1">
    <source>
        <dbReference type="SAM" id="MobiDB-lite"/>
    </source>
</evidence>
<dbReference type="Proteomes" id="UP000007938">
    <property type="component" value="Chromosome"/>
</dbReference>
<dbReference type="SUPFAM" id="SSF52540">
    <property type="entry name" value="P-loop containing nucleoside triphosphate hydrolases"/>
    <property type="match status" value="1"/>
</dbReference>
<dbReference type="AlphaFoldDB" id="F4GAD5"/>
<dbReference type="InterPro" id="IPR027417">
    <property type="entry name" value="P-loop_NTPase"/>
</dbReference>
<evidence type="ECO:0000313" key="3">
    <source>
        <dbReference type="EMBL" id="AEB83490.1"/>
    </source>
</evidence>